<dbReference type="AlphaFoldDB" id="A0A840I932"/>
<dbReference type="GO" id="GO:0004061">
    <property type="term" value="F:arylformamidase activity"/>
    <property type="evidence" value="ECO:0007669"/>
    <property type="project" value="InterPro"/>
</dbReference>
<dbReference type="GO" id="GO:0019441">
    <property type="term" value="P:L-tryptophan catabolic process to kynurenine"/>
    <property type="evidence" value="ECO:0007669"/>
    <property type="project" value="InterPro"/>
</dbReference>
<gene>
    <name evidence="1" type="ORF">BDZ31_000023</name>
</gene>
<organism evidence="1 2">
    <name type="scientific">Conexibacter arvalis</name>
    <dbReference type="NCBI Taxonomy" id="912552"/>
    <lineage>
        <taxon>Bacteria</taxon>
        <taxon>Bacillati</taxon>
        <taxon>Actinomycetota</taxon>
        <taxon>Thermoleophilia</taxon>
        <taxon>Solirubrobacterales</taxon>
        <taxon>Conexibacteraceae</taxon>
        <taxon>Conexibacter</taxon>
    </lineage>
</organism>
<evidence type="ECO:0000313" key="2">
    <source>
        <dbReference type="Proteomes" id="UP000585272"/>
    </source>
</evidence>
<sequence>MNATDAAARVLHQRELPKIAYVPEELGRGSGQRPEQLLAGLATPTRGEIFDLDAGRWAGMPVLPVHPPFVMTTYRTPRGAAVDGDRPPSHTCGDGAVDGKAAGVMTELMVASTHTGTHIDALCHITSGDRWFGAGVEREHLGDFGPLRAEASSIPPFVCRGVLVDVPALRGVEALPAGEPVTADDVRAALARQRVELRAGDAVLVRTGYMSVWGEGGDRQQAHYGAGVDLGAAELLADAGAVVVGSDTENFECVPPPGGEDAFLPVHVELLVKRGIHIVELLYLEQLAAAGVSEFLFLCLSLRVRGATGSMVRPVAIA</sequence>
<comment type="caution">
    <text evidence="1">The sequence shown here is derived from an EMBL/GenBank/DDBJ whole genome shotgun (WGS) entry which is preliminary data.</text>
</comment>
<dbReference type="InterPro" id="IPR037175">
    <property type="entry name" value="KFase_sf"/>
</dbReference>
<keyword evidence="2" id="KW-1185">Reference proteome</keyword>
<dbReference type="RefSeq" id="WP_183337796.1">
    <property type="nucleotide sequence ID" value="NZ_JACHNU010000001.1"/>
</dbReference>
<protein>
    <submittedName>
        <fullName evidence="1">Kynurenine formamidase</fullName>
    </submittedName>
</protein>
<dbReference type="Proteomes" id="UP000585272">
    <property type="component" value="Unassembled WGS sequence"/>
</dbReference>
<dbReference type="InterPro" id="IPR007325">
    <property type="entry name" value="KFase/CYL"/>
</dbReference>
<proteinExistence type="predicted"/>
<dbReference type="SUPFAM" id="SSF102198">
    <property type="entry name" value="Putative cyclase"/>
    <property type="match status" value="1"/>
</dbReference>
<evidence type="ECO:0000313" key="1">
    <source>
        <dbReference type="EMBL" id="MBB4660450.1"/>
    </source>
</evidence>
<reference evidence="1 2" key="1">
    <citation type="submission" date="2020-08" db="EMBL/GenBank/DDBJ databases">
        <title>Genomic Encyclopedia of Archaeal and Bacterial Type Strains, Phase II (KMG-II): from individual species to whole genera.</title>
        <authorList>
            <person name="Goeker M."/>
        </authorList>
    </citation>
    <scope>NUCLEOTIDE SEQUENCE [LARGE SCALE GENOMIC DNA]</scope>
    <source>
        <strain evidence="1 2">DSM 23288</strain>
    </source>
</reference>
<dbReference type="PANTHER" id="PTHR34861">
    <property type="match status" value="1"/>
</dbReference>
<dbReference type="Gene3D" id="3.50.30.50">
    <property type="entry name" value="Putative cyclase"/>
    <property type="match status" value="1"/>
</dbReference>
<name>A0A840I932_9ACTN</name>
<dbReference type="PANTHER" id="PTHR34861:SF10">
    <property type="entry name" value="CYCLASE"/>
    <property type="match status" value="1"/>
</dbReference>
<dbReference type="EMBL" id="JACHNU010000001">
    <property type="protein sequence ID" value="MBB4660450.1"/>
    <property type="molecule type" value="Genomic_DNA"/>
</dbReference>
<accession>A0A840I932</accession>
<dbReference type="Pfam" id="PF04199">
    <property type="entry name" value="Cyclase"/>
    <property type="match status" value="1"/>
</dbReference>